<dbReference type="Pfam" id="PF01891">
    <property type="entry name" value="CbiM"/>
    <property type="match status" value="2"/>
</dbReference>
<keyword evidence="3" id="KW-1003">Cell membrane</keyword>
<keyword evidence="2" id="KW-0813">Transport</keyword>
<dbReference type="RefSeq" id="WP_088252501.1">
    <property type="nucleotide sequence ID" value="NZ_NIDE01000001.1"/>
</dbReference>
<dbReference type="GO" id="GO:0000041">
    <property type="term" value="P:transition metal ion transport"/>
    <property type="evidence" value="ECO:0007669"/>
    <property type="project" value="InterPro"/>
</dbReference>
<feature type="transmembrane region" description="Helical" evidence="7">
    <location>
        <begin position="12"/>
        <end position="31"/>
    </location>
</feature>
<keyword evidence="4 7" id="KW-0812">Transmembrane</keyword>
<dbReference type="AlphaFoldDB" id="A0A225E0Y9"/>
<evidence type="ECO:0000313" key="8">
    <source>
        <dbReference type="EMBL" id="OWK47390.1"/>
    </source>
</evidence>
<proteinExistence type="predicted"/>
<feature type="transmembrane region" description="Helical" evidence="7">
    <location>
        <begin position="101"/>
        <end position="123"/>
    </location>
</feature>
<evidence type="ECO:0000256" key="2">
    <source>
        <dbReference type="ARBA" id="ARBA00022448"/>
    </source>
</evidence>
<evidence type="ECO:0000256" key="1">
    <source>
        <dbReference type="ARBA" id="ARBA00004651"/>
    </source>
</evidence>
<dbReference type="EMBL" id="NIDE01000001">
    <property type="protein sequence ID" value="OWK47390.1"/>
    <property type="molecule type" value="Genomic_DNA"/>
</dbReference>
<evidence type="ECO:0000256" key="3">
    <source>
        <dbReference type="ARBA" id="ARBA00022475"/>
    </source>
</evidence>
<name>A0A225E0Y9_9BACT</name>
<keyword evidence="6 7" id="KW-0472">Membrane</keyword>
<keyword evidence="9" id="KW-1185">Reference proteome</keyword>
<dbReference type="InterPro" id="IPR002751">
    <property type="entry name" value="CbiM/NikMN"/>
</dbReference>
<dbReference type="Proteomes" id="UP000214646">
    <property type="component" value="Unassembled WGS sequence"/>
</dbReference>
<dbReference type="GO" id="GO:0005886">
    <property type="term" value="C:plasma membrane"/>
    <property type="evidence" value="ECO:0007669"/>
    <property type="project" value="UniProtKB-SubCell"/>
</dbReference>
<feature type="transmembrane region" description="Helical" evidence="7">
    <location>
        <begin position="135"/>
        <end position="156"/>
    </location>
</feature>
<dbReference type="PANTHER" id="PTHR34229:SF1">
    <property type="entry name" value="METAL TRANSPORT PROTEIN HI_1621-RELATED"/>
    <property type="match status" value="1"/>
</dbReference>
<sequence length="293" mass="30666">MLFAVHLSDGILTSVWEIGGWIGTALLLAVACRKVTESEIPRIGVMTAAFFVASQVHLPLGGVSAHLLLNGLVGVILVLRAPLAIAVGLVLQALLFGHGGFYVLGVNVCVSAVPALIAGIAFAPLHRLGLLQRKPVRFAATTAIALVWLATAVVALQWVRSRMQTNSSPFPDDPALWWVADPWVAVSLIVAAAVVGRAERWLEADPEFPIGLLLGAATAYATVGLNCFVLWAGGKQEVRGLAGLVLLAHLPIVALEAIGVGFVVAFLAKAKPEWLGTAKPLLTTSETTSASTD</sequence>
<evidence type="ECO:0000256" key="7">
    <source>
        <dbReference type="SAM" id="Phobius"/>
    </source>
</evidence>
<feature type="transmembrane region" description="Helical" evidence="7">
    <location>
        <begin position="176"/>
        <end position="196"/>
    </location>
</feature>
<reference evidence="9" key="1">
    <citation type="submission" date="2017-06" db="EMBL/GenBank/DDBJ databases">
        <title>Genome analysis of Fimbriiglobus ruber SP5, the first member of the order Planctomycetales with confirmed chitinolytic capability.</title>
        <authorList>
            <person name="Ravin N.V."/>
            <person name="Rakitin A.L."/>
            <person name="Ivanova A.A."/>
            <person name="Beletsky A.V."/>
            <person name="Kulichevskaya I.S."/>
            <person name="Mardanov A.V."/>
            <person name="Dedysh S.N."/>
        </authorList>
    </citation>
    <scope>NUCLEOTIDE SEQUENCE [LARGE SCALE GENOMIC DNA]</scope>
    <source>
        <strain evidence="9">SP5</strain>
    </source>
</reference>
<comment type="subcellular location">
    <subcellularLocation>
        <location evidence="1">Cell membrane</location>
        <topology evidence="1">Multi-pass membrane protein</topology>
    </subcellularLocation>
</comment>
<comment type="caution">
    <text evidence="8">The sequence shown here is derived from an EMBL/GenBank/DDBJ whole genome shotgun (WGS) entry which is preliminary data.</text>
</comment>
<protein>
    <submittedName>
        <fullName evidence="8">Substrate-specific component NikM of nickel ECF transporter</fullName>
    </submittedName>
</protein>
<accession>A0A225E0Y9</accession>
<evidence type="ECO:0000256" key="5">
    <source>
        <dbReference type="ARBA" id="ARBA00022989"/>
    </source>
</evidence>
<dbReference type="OrthoDB" id="282794at2"/>
<dbReference type="PANTHER" id="PTHR34229">
    <property type="entry name" value="METAL TRANSPORT PROTEIN HI_1621-RELATED"/>
    <property type="match status" value="1"/>
</dbReference>
<feature type="transmembrane region" description="Helical" evidence="7">
    <location>
        <begin position="244"/>
        <end position="268"/>
    </location>
</feature>
<gene>
    <name evidence="8" type="ORF">FRUB_01089</name>
</gene>
<dbReference type="Gene3D" id="1.10.1760.20">
    <property type="match status" value="1"/>
</dbReference>
<feature type="transmembrane region" description="Helical" evidence="7">
    <location>
        <begin position="43"/>
        <end position="60"/>
    </location>
</feature>
<keyword evidence="5 7" id="KW-1133">Transmembrane helix</keyword>
<feature type="transmembrane region" description="Helical" evidence="7">
    <location>
        <begin position="208"/>
        <end position="232"/>
    </location>
</feature>
<feature type="transmembrane region" description="Helical" evidence="7">
    <location>
        <begin position="67"/>
        <end position="95"/>
    </location>
</feature>
<evidence type="ECO:0000313" key="9">
    <source>
        <dbReference type="Proteomes" id="UP000214646"/>
    </source>
</evidence>
<organism evidence="8 9">
    <name type="scientific">Fimbriiglobus ruber</name>
    <dbReference type="NCBI Taxonomy" id="1908690"/>
    <lineage>
        <taxon>Bacteria</taxon>
        <taxon>Pseudomonadati</taxon>
        <taxon>Planctomycetota</taxon>
        <taxon>Planctomycetia</taxon>
        <taxon>Gemmatales</taxon>
        <taxon>Gemmataceae</taxon>
        <taxon>Fimbriiglobus</taxon>
    </lineage>
</organism>
<evidence type="ECO:0000256" key="6">
    <source>
        <dbReference type="ARBA" id="ARBA00023136"/>
    </source>
</evidence>
<evidence type="ECO:0000256" key="4">
    <source>
        <dbReference type="ARBA" id="ARBA00022692"/>
    </source>
</evidence>